<dbReference type="EMBL" id="BSDD01000001">
    <property type="protein sequence ID" value="GLH68709.1"/>
    <property type="molecule type" value="Genomic_DNA"/>
</dbReference>
<dbReference type="InterPro" id="IPR000182">
    <property type="entry name" value="GNAT_dom"/>
</dbReference>
<sequence length="174" mass="19102">MQPLETGRLLIRPLRLEDAPFILRLLNEPSFIEHIADKGVRTLDQARAYLEEGPLRSYALHGHGLLLVQHRETGSPMGMCGLIRRDSLPEVDLGYAFLPEFWGLGFAEEAARACLAWGRSALGLPAVLAIVSPGNAASIRLLGKLQFHPTGSMTHAPGDEVDVYRRAWDGPIAE</sequence>
<dbReference type="RefSeq" id="WP_285722290.1">
    <property type="nucleotide sequence ID" value="NZ_BSDD01000001.1"/>
</dbReference>
<evidence type="ECO:0000259" key="1">
    <source>
        <dbReference type="PROSITE" id="PS51186"/>
    </source>
</evidence>
<reference evidence="2 3" key="1">
    <citation type="journal article" date="2023" name="Antonie Van Leeuwenhoek">
        <title>Mesoterricola silvestris gen. nov., sp. nov., Mesoterricola sediminis sp. nov., Geothrix oryzae sp. nov., Geothrix edaphica sp. nov., Geothrix rubra sp. nov., and Geothrix limicola sp. nov., six novel members of Acidobacteriota isolated from soils.</title>
        <authorList>
            <person name="Itoh H."/>
            <person name="Sugisawa Y."/>
            <person name="Mise K."/>
            <person name="Xu Z."/>
            <person name="Kuniyasu M."/>
            <person name="Ushijima N."/>
            <person name="Kawano K."/>
            <person name="Kobayashi E."/>
            <person name="Shiratori Y."/>
            <person name="Masuda Y."/>
            <person name="Senoo K."/>
        </authorList>
    </citation>
    <scope>NUCLEOTIDE SEQUENCE [LARGE SCALE GENOMIC DNA]</scope>
    <source>
        <strain evidence="2 3">Red803</strain>
    </source>
</reference>
<dbReference type="SUPFAM" id="SSF55729">
    <property type="entry name" value="Acyl-CoA N-acyltransferases (Nat)"/>
    <property type="match status" value="1"/>
</dbReference>
<feature type="domain" description="N-acetyltransferase" evidence="1">
    <location>
        <begin position="9"/>
        <end position="174"/>
    </location>
</feature>
<proteinExistence type="predicted"/>
<protein>
    <submittedName>
        <fullName evidence="2">N-acetyltransferase</fullName>
    </submittedName>
</protein>
<dbReference type="InterPro" id="IPR016181">
    <property type="entry name" value="Acyl_CoA_acyltransferase"/>
</dbReference>
<accession>A0ABQ5Q216</accession>
<name>A0ABQ5Q216_9BACT</name>
<dbReference type="PROSITE" id="PS51186">
    <property type="entry name" value="GNAT"/>
    <property type="match status" value="1"/>
</dbReference>
<dbReference type="PANTHER" id="PTHR43792">
    <property type="entry name" value="GNAT FAMILY, PUTATIVE (AFU_ORTHOLOGUE AFUA_3G00765)-RELATED-RELATED"/>
    <property type="match status" value="1"/>
</dbReference>
<gene>
    <name evidence="2" type="ORF">GETHPA_02420</name>
</gene>
<evidence type="ECO:0000313" key="3">
    <source>
        <dbReference type="Proteomes" id="UP001165089"/>
    </source>
</evidence>
<dbReference type="Gene3D" id="3.40.630.30">
    <property type="match status" value="1"/>
</dbReference>
<dbReference type="Pfam" id="PF13302">
    <property type="entry name" value="Acetyltransf_3"/>
    <property type="match status" value="1"/>
</dbReference>
<organism evidence="2 3">
    <name type="scientific">Geothrix rubra</name>
    <dbReference type="NCBI Taxonomy" id="2927977"/>
    <lineage>
        <taxon>Bacteria</taxon>
        <taxon>Pseudomonadati</taxon>
        <taxon>Acidobacteriota</taxon>
        <taxon>Holophagae</taxon>
        <taxon>Holophagales</taxon>
        <taxon>Holophagaceae</taxon>
        <taxon>Geothrix</taxon>
    </lineage>
</organism>
<dbReference type="InterPro" id="IPR051531">
    <property type="entry name" value="N-acetyltransferase"/>
</dbReference>
<dbReference type="PANTHER" id="PTHR43792:SF1">
    <property type="entry name" value="N-ACETYLTRANSFERASE DOMAIN-CONTAINING PROTEIN"/>
    <property type="match status" value="1"/>
</dbReference>
<keyword evidence="3" id="KW-1185">Reference proteome</keyword>
<dbReference type="Proteomes" id="UP001165089">
    <property type="component" value="Unassembled WGS sequence"/>
</dbReference>
<evidence type="ECO:0000313" key="2">
    <source>
        <dbReference type="EMBL" id="GLH68709.1"/>
    </source>
</evidence>
<comment type="caution">
    <text evidence="2">The sequence shown here is derived from an EMBL/GenBank/DDBJ whole genome shotgun (WGS) entry which is preliminary data.</text>
</comment>